<evidence type="ECO:0000313" key="3">
    <source>
        <dbReference type="EMBL" id="GAI41863.1"/>
    </source>
</evidence>
<dbReference type="Pfam" id="PF00696">
    <property type="entry name" value="AA_kinase"/>
    <property type="match status" value="1"/>
</dbReference>
<proteinExistence type="predicted"/>
<organism evidence="3">
    <name type="scientific">marine sediment metagenome</name>
    <dbReference type="NCBI Taxonomy" id="412755"/>
    <lineage>
        <taxon>unclassified sequences</taxon>
        <taxon>metagenomes</taxon>
        <taxon>ecological metagenomes</taxon>
    </lineage>
</organism>
<dbReference type="SUPFAM" id="SSF53633">
    <property type="entry name" value="Carbamate kinase-like"/>
    <property type="match status" value="1"/>
</dbReference>
<protein>
    <recommendedName>
        <fullName evidence="2">Aspartate/glutamate/uridylate kinase domain-containing protein</fullName>
    </recommendedName>
</protein>
<dbReference type="Gene3D" id="3.40.1160.10">
    <property type="entry name" value="Acetylglutamate kinase-like"/>
    <property type="match status" value="1"/>
</dbReference>
<name>X1NE15_9ZZZZ</name>
<dbReference type="AlphaFoldDB" id="X1NE15"/>
<dbReference type="InterPro" id="IPR036393">
    <property type="entry name" value="AceGlu_kinase-like_sf"/>
</dbReference>
<gene>
    <name evidence="3" type="ORF">S06H3_48411</name>
</gene>
<evidence type="ECO:0000259" key="2">
    <source>
        <dbReference type="Pfam" id="PF00696"/>
    </source>
</evidence>
<feature type="domain" description="Aspartate/glutamate/uridylate kinase" evidence="2">
    <location>
        <begin position="28"/>
        <end position="190"/>
    </location>
</feature>
<accession>X1NE15</accession>
<dbReference type="InterPro" id="IPR001048">
    <property type="entry name" value="Asp/Glu/Uridylate_kinase"/>
</dbReference>
<sequence>MGLSRPLGAPPHQRQTNKKMKLKKEKNFVIALGGSVICPKEIDVGFLRRFHQFLKKEIKKGHKFVIVPGGGIVARKYQIAASKITGVLNEDKDWLGIHATRINAHLLRTIFRKEANPVVFDGRFKVKKFGEYSIIIASGWKPGWSTDYVALRIAADFKVKQVVILGKPDFVYTSDFEKNHNSKPVEKMEWIT</sequence>
<feature type="region of interest" description="Disordered" evidence="1">
    <location>
        <begin position="1"/>
        <end position="20"/>
    </location>
</feature>
<comment type="caution">
    <text evidence="3">The sequence shown here is derived from an EMBL/GenBank/DDBJ whole genome shotgun (WGS) entry which is preliminary data.</text>
</comment>
<dbReference type="EMBL" id="BARV01030481">
    <property type="protein sequence ID" value="GAI41863.1"/>
    <property type="molecule type" value="Genomic_DNA"/>
</dbReference>
<evidence type="ECO:0000256" key="1">
    <source>
        <dbReference type="SAM" id="MobiDB-lite"/>
    </source>
</evidence>
<reference evidence="3" key="1">
    <citation type="journal article" date="2014" name="Front. Microbiol.">
        <title>High frequency of phylogenetically diverse reductive dehalogenase-homologous genes in deep subseafloor sedimentary metagenomes.</title>
        <authorList>
            <person name="Kawai M."/>
            <person name="Futagami T."/>
            <person name="Toyoda A."/>
            <person name="Takaki Y."/>
            <person name="Nishi S."/>
            <person name="Hori S."/>
            <person name="Arai W."/>
            <person name="Tsubouchi T."/>
            <person name="Morono Y."/>
            <person name="Uchiyama I."/>
            <person name="Ito T."/>
            <person name="Fujiyama A."/>
            <person name="Inagaki F."/>
            <person name="Takami H."/>
        </authorList>
    </citation>
    <scope>NUCLEOTIDE SEQUENCE</scope>
    <source>
        <strain evidence="3">Expedition CK06-06</strain>
    </source>
</reference>